<gene>
    <name evidence="1" type="ORF">EUGRSUZ_J00515</name>
</gene>
<name>A0A059A9U2_EUCGR</name>
<dbReference type="Gramene" id="KCW50867">
    <property type="protein sequence ID" value="KCW50867"/>
    <property type="gene ID" value="EUGRSUZ_J00515"/>
</dbReference>
<dbReference type="AlphaFoldDB" id="A0A059A9U2"/>
<sequence length="88" mass="9631">MLARASPRARASSERLADAHLDLRHRCLPRSAAASARSSERRYFARSSECHDQSSDAMLARASVAVVLAQKSLASRATTLIIDYLVTM</sequence>
<dbReference type="EMBL" id="KK198762">
    <property type="protein sequence ID" value="KCW50867.1"/>
    <property type="molecule type" value="Genomic_DNA"/>
</dbReference>
<proteinExistence type="predicted"/>
<accession>A0A059A9U2</accession>
<organism evidence="1">
    <name type="scientific">Eucalyptus grandis</name>
    <name type="common">Flooded gum</name>
    <dbReference type="NCBI Taxonomy" id="71139"/>
    <lineage>
        <taxon>Eukaryota</taxon>
        <taxon>Viridiplantae</taxon>
        <taxon>Streptophyta</taxon>
        <taxon>Embryophyta</taxon>
        <taxon>Tracheophyta</taxon>
        <taxon>Spermatophyta</taxon>
        <taxon>Magnoliopsida</taxon>
        <taxon>eudicotyledons</taxon>
        <taxon>Gunneridae</taxon>
        <taxon>Pentapetalae</taxon>
        <taxon>rosids</taxon>
        <taxon>malvids</taxon>
        <taxon>Myrtales</taxon>
        <taxon>Myrtaceae</taxon>
        <taxon>Myrtoideae</taxon>
        <taxon>Eucalypteae</taxon>
        <taxon>Eucalyptus</taxon>
    </lineage>
</organism>
<dbReference type="InParanoid" id="A0A059A9U2"/>
<evidence type="ECO:0000313" key="1">
    <source>
        <dbReference type="EMBL" id="KCW50867.1"/>
    </source>
</evidence>
<protein>
    <submittedName>
        <fullName evidence="1">Uncharacterized protein</fullName>
    </submittedName>
</protein>
<reference evidence="1" key="1">
    <citation type="submission" date="2013-07" db="EMBL/GenBank/DDBJ databases">
        <title>The genome of Eucalyptus grandis.</title>
        <authorList>
            <person name="Schmutz J."/>
            <person name="Hayes R."/>
            <person name="Myburg A."/>
            <person name="Tuskan G."/>
            <person name="Grattapaglia D."/>
            <person name="Rokhsar D.S."/>
        </authorList>
    </citation>
    <scope>NUCLEOTIDE SEQUENCE</scope>
    <source>
        <tissue evidence="1">Leaf extractions</tissue>
    </source>
</reference>